<dbReference type="AlphaFoldDB" id="A0A327YX48"/>
<dbReference type="RefSeq" id="WP_111655180.1">
    <property type="nucleotide sequence ID" value="NZ_JACHWI010000006.1"/>
</dbReference>
<protein>
    <submittedName>
        <fullName evidence="2">SnoaL-like protein</fullName>
    </submittedName>
</protein>
<evidence type="ECO:0000259" key="1">
    <source>
        <dbReference type="Pfam" id="PF12680"/>
    </source>
</evidence>
<evidence type="ECO:0000313" key="2">
    <source>
        <dbReference type="EMBL" id="RAK25432.1"/>
    </source>
</evidence>
<dbReference type="InterPro" id="IPR037401">
    <property type="entry name" value="SnoaL-like"/>
</dbReference>
<dbReference type="SUPFAM" id="SSF54427">
    <property type="entry name" value="NTF2-like"/>
    <property type="match status" value="1"/>
</dbReference>
<dbReference type="Pfam" id="PF12680">
    <property type="entry name" value="SnoaL_2"/>
    <property type="match status" value="1"/>
</dbReference>
<dbReference type="EMBL" id="QLMJ01000034">
    <property type="protein sequence ID" value="RAK25432.1"/>
    <property type="molecule type" value="Genomic_DNA"/>
</dbReference>
<feature type="domain" description="SnoaL-like" evidence="1">
    <location>
        <begin position="10"/>
        <end position="94"/>
    </location>
</feature>
<sequence>MSVVNLPKAVENFVAANNAHDSEALFAVFADGATIRDDGKTYVAEADIRGWFQSHLIAPKVVITPTSFDGDRLVASSDGDFPGGPLNFAFTFATKDDLVTDLTIAAA</sequence>
<dbReference type="Gene3D" id="3.10.450.50">
    <property type="match status" value="1"/>
</dbReference>
<proteinExistence type="predicted"/>
<name>A0A327YX48_9ACTN</name>
<dbReference type="Proteomes" id="UP000249341">
    <property type="component" value="Unassembled WGS sequence"/>
</dbReference>
<reference evidence="2 3" key="1">
    <citation type="submission" date="2018-06" db="EMBL/GenBank/DDBJ databases">
        <title>Genomic Encyclopedia of Type Strains, Phase III (KMG-III): the genomes of soil and plant-associated and newly described type strains.</title>
        <authorList>
            <person name="Whitman W."/>
        </authorList>
    </citation>
    <scope>NUCLEOTIDE SEQUENCE [LARGE SCALE GENOMIC DNA]</scope>
    <source>
        <strain evidence="2 3">CGMCC 4.7090</strain>
    </source>
</reference>
<dbReference type="OrthoDB" id="8684708at2"/>
<organism evidence="2 3">
    <name type="scientific">Actinoplanes lutulentus</name>
    <dbReference type="NCBI Taxonomy" id="1287878"/>
    <lineage>
        <taxon>Bacteria</taxon>
        <taxon>Bacillati</taxon>
        <taxon>Actinomycetota</taxon>
        <taxon>Actinomycetes</taxon>
        <taxon>Micromonosporales</taxon>
        <taxon>Micromonosporaceae</taxon>
        <taxon>Actinoplanes</taxon>
    </lineage>
</organism>
<evidence type="ECO:0000313" key="3">
    <source>
        <dbReference type="Proteomes" id="UP000249341"/>
    </source>
</evidence>
<keyword evidence="3" id="KW-1185">Reference proteome</keyword>
<gene>
    <name evidence="2" type="ORF">B0I29_13442</name>
</gene>
<comment type="caution">
    <text evidence="2">The sequence shown here is derived from an EMBL/GenBank/DDBJ whole genome shotgun (WGS) entry which is preliminary data.</text>
</comment>
<accession>A0A327YX48</accession>
<dbReference type="InterPro" id="IPR032710">
    <property type="entry name" value="NTF2-like_dom_sf"/>
</dbReference>